<dbReference type="Proteomes" id="UP000821845">
    <property type="component" value="Chromosome 10"/>
</dbReference>
<evidence type="ECO:0000313" key="1">
    <source>
        <dbReference type="EMBL" id="KAH6942968.1"/>
    </source>
</evidence>
<organism evidence="1 2">
    <name type="scientific">Hyalomma asiaticum</name>
    <name type="common">Tick</name>
    <dbReference type="NCBI Taxonomy" id="266040"/>
    <lineage>
        <taxon>Eukaryota</taxon>
        <taxon>Metazoa</taxon>
        <taxon>Ecdysozoa</taxon>
        <taxon>Arthropoda</taxon>
        <taxon>Chelicerata</taxon>
        <taxon>Arachnida</taxon>
        <taxon>Acari</taxon>
        <taxon>Parasitiformes</taxon>
        <taxon>Ixodida</taxon>
        <taxon>Ixodoidea</taxon>
        <taxon>Ixodidae</taxon>
        <taxon>Hyalomminae</taxon>
        <taxon>Hyalomma</taxon>
    </lineage>
</organism>
<reference evidence="1" key="1">
    <citation type="submission" date="2020-05" db="EMBL/GenBank/DDBJ databases">
        <title>Large-scale comparative analyses of tick genomes elucidate their genetic diversity and vector capacities.</title>
        <authorList>
            <person name="Jia N."/>
            <person name="Wang J."/>
            <person name="Shi W."/>
            <person name="Du L."/>
            <person name="Sun Y."/>
            <person name="Zhan W."/>
            <person name="Jiang J."/>
            <person name="Wang Q."/>
            <person name="Zhang B."/>
            <person name="Ji P."/>
            <person name="Sakyi L.B."/>
            <person name="Cui X."/>
            <person name="Yuan T."/>
            <person name="Jiang B."/>
            <person name="Yang W."/>
            <person name="Lam T.T.-Y."/>
            <person name="Chang Q."/>
            <person name="Ding S."/>
            <person name="Wang X."/>
            <person name="Zhu J."/>
            <person name="Ruan X."/>
            <person name="Zhao L."/>
            <person name="Wei J."/>
            <person name="Que T."/>
            <person name="Du C."/>
            <person name="Cheng J."/>
            <person name="Dai P."/>
            <person name="Han X."/>
            <person name="Huang E."/>
            <person name="Gao Y."/>
            <person name="Liu J."/>
            <person name="Shao H."/>
            <person name="Ye R."/>
            <person name="Li L."/>
            <person name="Wei W."/>
            <person name="Wang X."/>
            <person name="Wang C."/>
            <person name="Yang T."/>
            <person name="Huo Q."/>
            <person name="Li W."/>
            <person name="Guo W."/>
            <person name="Chen H."/>
            <person name="Zhou L."/>
            <person name="Ni X."/>
            <person name="Tian J."/>
            <person name="Zhou Y."/>
            <person name="Sheng Y."/>
            <person name="Liu T."/>
            <person name="Pan Y."/>
            <person name="Xia L."/>
            <person name="Li J."/>
            <person name="Zhao F."/>
            <person name="Cao W."/>
        </authorList>
    </citation>
    <scope>NUCLEOTIDE SEQUENCE</scope>
    <source>
        <strain evidence="1">Hyas-2018</strain>
    </source>
</reference>
<proteinExistence type="predicted"/>
<accession>A0ACB7T7Q9</accession>
<keyword evidence="2" id="KW-1185">Reference proteome</keyword>
<name>A0ACB7T7Q9_HYAAI</name>
<evidence type="ECO:0000313" key="2">
    <source>
        <dbReference type="Proteomes" id="UP000821845"/>
    </source>
</evidence>
<dbReference type="EMBL" id="CM023490">
    <property type="protein sequence ID" value="KAH6942968.1"/>
    <property type="molecule type" value="Genomic_DNA"/>
</dbReference>
<gene>
    <name evidence="1" type="ORF">HPB50_013015</name>
</gene>
<sequence length="493" mass="55406">MCAEAPQKVLLGTRMADWIVVRVDDVREARSTALPDGTPPDSENSTVRSPKRELCLSLERASALSRKRGFSKSNKEWRLSTALNGQKIVFACTPVRKAQYSGILSCYTPFSREILRALRSYNATLVLKHLKDLDAAFNAVVHGHADILMAFSKQDEQVMEFLELFRPLQYAYETFYTVRNVRSAEVSFFAVLLDSRDGFCLLLAAMVVVWLTMSVRDFCFLGTFRLDAALDSGMFLIASFLANSTTVPAGSITSRGRSPRLSRMMILTAWMLAIFPLSVYFRGELTSRLAVTVPHDQMDTMDKLERALDRGAVQLCLVKDGCMNAVIAGTIPYRNDTLQAKLQKAFRLQRMRRDNSFNSMQGCLKCASKPGFACFSCGLEGCEAKRAMRTFVESREPFNMAYVTMPATKGYRLARAYDQLLQRMFETAMSPFNAKDERCDGDDASMWQVAHADYGEKITQVFELSAFFATFASLMCLSLFVLCVELTFGFFQA</sequence>
<protein>
    <submittedName>
        <fullName evidence="1">Uncharacterized protein</fullName>
    </submittedName>
</protein>
<comment type="caution">
    <text evidence="1">The sequence shown here is derived from an EMBL/GenBank/DDBJ whole genome shotgun (WGS) entry which is preliminary data.</text>
</comment>